<dbReference type="GO" id="GO:0042148">
    <property type="term" value="P:DNA strand invasion"/>
    <property type="evidence" value="ECO:0007669"/>
    <property type="project" value="TreeGrafter"/>
</dbReference>
<evidence type="ECO:0000313" key="3">
    <source>
        <dbReference type="Proteomes" id="UP000290900"/>
    </source>
</evidence>
<dbReference type="InterPro" id="IPR027417">
    <property type="entry name" value="P-loop_NTPase"/>
</dbReference>
<protein>
    <submittedName>
        <fullName evidence="2">DEKNAAC104332</fullName>
    </submittedName>
</protein>
<organism evidence="2 3">
    <name type="scientific">Brettanomyces naardenensis</name>
    <name type="common">Yeast</name>
    <dbReference type="NCBI Taxonomy" id="13370"/>
    <lineage>
        <taxon>Eukaryota</taxon>
        <taxon>Fungi</taxon>
        <taxon>Dikarya</taxon>
        <taxon>Ascomycota</taxon>
        <taxon>Saccharomycotina</taxon>
        <taxon>Pichiomycetes</taxon>
        <taxon>Pichiales</taxon>
        <taxon>Pichiaceae</taxon>
        <taxon>Brettanomyces</taxon>
    </lineage>
</organism>
<keyword evidence="3" id="KW-1185">Reference proteome</keyword>
<dbReference type="GO" id="GO:0003690">
    <property type="term" value="F:double-stranded DNA binding"/>
    <property type="evidence" value="ECO:0007669"/>
    <property type="project" value="TreeGrafter"/>
</dbReference>
<dbReference type="PANTHER" id="PTHR22942">
    <property type="entry name" value="RECA/RAD51/RADA DNA STRAND-PAIRING FAMILY MEMBER"/>
    <property type="match status" value="1"/>
</dbReference>
<dbReference type="EMBL" id="CAACVR010000036">
    <property type="protein sequence ID" value="VEU23213.1"/>
    <property type="molecule type" value="Genomic_DNA"/>
</dbReference>
<dbReference type="Gene3D" id="3.40.50.300">
    <property type="entry name" value="P-loop containing nucleotide triphosphate hydrolases"/>
    <property type="match status" value="1"/>
</dbReference>
<dbReference type="AlphaFoldDB" id="A0A448YQL4"/>
<reference evidence="2 3" key="1">
    <citation type="submission" date="2018-12" db="EMBL/GenBank/DDBJ databases">
        <authorList>
            <person name="Tiukova I."/>
            <person name="Dainat J."/>
        </authorList>
    </citation>
    <scope>NUCLEOTIDE SEQUENCE [LARGE SCALE GENOMIC DNA]</scope>
</reference>
<dbReference type="GO" id="GO:0003697">
    <property type="term" value="F:single-stranded DNA binding"/>
    <property type="evidence" value="ECO:0007669"/>
    <property type="project" value="TreeGrafter"/>
</dbReference>
<accession>A0A448YQL4</accession>
<evidence type="ECO:0000313" key="2">
    <source>
        <dbReference type="EMBL" id="VEU23213.1"/>
    </source>
</evidence>
<feature type="region of interest" description="Disordered" evidence="1">
    <location>
        <begin position="200"/>
        <end position="226"/>
    </location>
</feature>
<dbReference type="GO" id="GO:0000730">
    <property type="term" value="P:DNA recombinase assembly"/>
    <property type="evidence" value="ECO:0007669"/>
    <property type="project" value="TreeGrafter"/>
</dbReference>
<dbReference type="Proteomes" id="UP000290900">
    <property type="component" value="Unassembled WGS sequence"/>
</dbReference>
<name>A0A448YQL4_BRENA</name>
<dbReference type="OrthoDB" id="1861185at2759"/>
<evidence type="ECO:0000256" key="1">
    <source>
        <dbReference type="SAM" id="MobiDB-lite"/>
    </source>
</evidence>
<dbReference type="PANTHER" id="PTHR22942:SF66">
    <property type="entry name" value="RE19845P"/>
    <property type="match status" value="1"/>
</dbReference>
<feature type="compositionally biased region" description="Polar residues" evidence="1">
    <location>
        <begin position="200"/>
        <end position="222"/>
    </location>
</feature>
<dbReference type="GO" id="GO:0006312">
    <property type="term" value="P:mitotic recombination"/>
    <property type="evidence" value="ECO:0007669"/>
    <property type="project" value="TreeGrafter"/>
</dbReference>
<gene>
    <name evidence="2" type="ORF">BRENAR_LOCUS3944</name>
</gene>
<proteinExistence type="predicted"/>
<dbReference type="STRING" id="13370.A0A448YQL4"/>
<dbReference type="InParanoid" id="A0A448YQL4"/>
<dbReference type="GO" id="GO:0000150">
    <property type="term" value="F:DNA strand exchange activity"/>
    <property type="evidence" value="ECO:0007669"/>
    <property type="project" value="TreeGrafter"/>
</dbReference>
<dbReference type="GO" id="GO:0008094">
    <property type="term" value="F:ATP-dependent activity, acting on DNA"/>
    <property type="evidence" value="ECO:0007669"/>
    <property type="project" value="TreeGrafter"/>
</dbReference>
<sequence>MVVIDSITHHIRAELRFWERDVYIEKTCRFLKHLALKFNVTIMIANQVTDKPLGGIFSSQNGVLFKMNFDYQTSWLVGWDDVGTVYRQLMVKKKQKKWAAEKDTDTYEAIGYPEDDETTGGEDEDTSTISIKDQLRSEKKRLFESKYRTKVSKIKTIPSLGLPLLNFIDARIVLKKEFIPILNEDLIDEFSVDLGIDTSSIGTSTPDQSTGEIGSSESAQTETPRKPKFADVLASNDYLANRNFETQRSLKIVFSPLVPPGVNRECNFEIWKGGIRAT</sequence>